<feature type="region of interest" description="Disordered" evidence="1">
    <location>
        <begin position="43"/>
        <end position="63"/>
    </location>
</feature>
<evidence type="ECO:0000256" key="1">
    <source>
        <dbReference type="SAM" id="MobiDB-lite"/>
    </source>
</evidence>
<feature type="region of interest" description="Disordered" evidence="1">
    <location>
        <begin position="1"/>
        <end position="26"/>
    </location>
</feature>
<evidence type="ECO:0000313" key="3">
    <source>
        <dbReference type="EMBL" id="JAS26143.1"/>
    </source>
</evidence>
<protein>
    <submittedName>
        <fullName evidence="3">Uncharacterized protein</fullName>
    </submittedName>
</protein>
<organism evidence="3">
    <name type="scientific">Clastoptera arizonana</name>
    <name type="common">Arizona spittle bug</name>
    <dbReference type="NCBI Taxonomy" id="38151"/>
    <lineage>
        <taxon>Eukaryota</taxon>
        <taxon>Metazoa</taxon>
        <taxon>Ecdysozoa</taxon>
        <taxon>Arthropoda</taxon>
        <taxon>Hexapoda</taxon>
        <taxon>Insecta</taxon>
        <taxon>Pterygota</taxon>
        <taxon>Neoptera</taxon>
        <taxon>Paraneoptera</taxon>
        <taxon>Hemiptera</taxon>
        <taxon>Auchenorrhyncha</taxon>
        <taxon>Cercopoidea</taxon>
        <taxon>Clastopteridae</taxon>
        <taxon>Clastoptera</taxon>
    </lineage>
</organism>
<dbReference type="EMBL" id="GEDC01017788">
    <property type="protein sequence ID" value="JAS19510.1"/>
    <property type="molecule type" value="Transcribed_RNA"/>
</dbReference>
<evidence type="ECO:0000313" key="2">
    <source>
        <dbReference type="EMBL" id="JAS19510.1"/>
    </source>
</evidence>
<feature type="non-terminal residue" evidence="3">
    <location>
        <position position="1"/>
    </location>
</feature>
<proteinExistence type="predicted"/>
<accession>A0A1B6DKB8</accession>
<dbReference type="AlphaFoldDB" id="A0A1B6DKB8"/>
<reference evidence="3" key="1">
    <citation type="submission" date="2015-12" db="EMBL/GenBank/DDBJ databases">
        <title>De novo transcriptome assembly of four potential Pierce s Disease insect vectors from Arizona vineyards.</title>
        <authorList>
            <person name="Tassone E.E."/>
        </authorList>
    </citation>
    <scope>NUCLEOTIDE SEQUENCE</scope>
</reference>
<gene>
    <name evidence="3" type="ORF">g.8169</name>
    <name evidence="2" type="ORF">g.8170</name>
</gene>
<name>A0A1B6DKB8_9HEMI</name>
<feature type="compositionally biased region" description="Polar residues" evidence="1">
    <location>
        <begin position="43"/>
        <end position="55"/>
    </location>
</feature>
<dbReference type="EMBL" id="GEDC01011155">
    <property type="protein sequence ID" value="JAS26143.1"/>
    <property type="molecule type" value="Transcribed_RNA"/>
</dbReference>
<sequence>STSKVNASIPNTVESTNLTAMSTSGELLPEENQTIKDRHMGNHQSGVANLKSPVNNRVKKNIPLTTPNYDQYRFVPIFPSFSFPIDCGFNDPRPKCRPPW</sequence>
<feature type="compositionally biased region" description="Polar residues" evidence="1">
    <location>
        <begin position="1"/>
        <end position="25"/>
    </location>
</feature>